<dbReference type="RefSeq" id="WP_350934740.1">
    <property type="nucleotide sequence ID" value="NZ_JAYWLC010000002.1"/>
</dbReference>
<comment type="caution">
    <text evidence="6">The sequence shown here is derived from an EMBL/GenBank/DDBJ whole genome shotgun (WGS) entry which is preliminary data.</text>
</comment>
<dbReference type="InterPro" id="IPR029052">
    <property type="entry name" value="Metallo-depent_PP-like"/>
</dbReference>
<comment type="similarity">
    <text evidence="1 3">Belongs to the 5'-nucleotidase family.</text>
</comment>
<dbReference type="SUPFAM" id="SSF56300">
    <property type="entry name" value="Metallo-dependent phosphatases"/>
    <property type="match status" value="1"/>
</dbReference>
<evidence type="ECO:0000256" key="2">
    <source>
        <dbReference type="ARBA" id="ARBA00022729"/>
    </source>
</evidence>
<dbReference type="Gene3D" id="3.60.21.10">
    <property type="match status" value="1"/>
</dbReference>
<protein>
    <submittedName>
        <fullName evidence="6">Bifunctional 2',3'-cyclic-nucleotide 2'-phosphodiesterase/3'-nucleotidase</fullName>
    </submittedName>
</protein>
<keyword evidence="7" id="KW-1185">Reference proteome</keyword>
<dbReference type="Proteomes" id="UP001438953">
    <property type="component" value="Unassembled WGS sequence"/>
</dbReference>
<dbReference type="SUPFAM" id="SSF55816">
    <property type="entry name" value="5'-nucleotidase (syn. UDP-sugar hydrolase), C-terminal domain"/>
    <property type="match status" value="1"/>
</dbReference>
<proteinExistence type="inferred from homology"/>
<dbReference type="PROSITE" id="PS00786">
    <property type="entry name" value="5_NUCLEOTIDASE_2"/>
    <property type="match status" value="1"/>
</dbReference>
<dbReference type="InterPro" id="IPR006146">
    <property type="entry name" value="5'-Nucleotdase_CS"/>
</dbReference>
<feature type="domain" description="5'-Nucleotidase C-terminal" evidence="5">
    <location>
        <begin position="367"/>
        <end position="540"/>
    </location>
</feature>
<accession>A0ABV1SCT6</accession>
<sequence length="636" mass="69286">MPVPTQQPHNGQVTPLRLRLLATTDLHGHVRGYDLFSDREDTSCGLARVATLIDAARADCPNTLLFDNGDFLQGTPLTEYWARNRTGRPAAPHPVIEAMNALGYDAVALGNHEFNYGLEFLLESLSDARFPCLAANALTAQGAPLTQSHTIIERALTDEAGTVHMLRIGVFGVLPPQFILWDSAFLAGRLQSRAIVDTARDEIATLKAQGCDLVVALAHTGIDPDAREDDPHAEHVATLLARLEGLDALVAGHDHITFPGPDVPARDWIDPEHGVLHGVPTVTPGHFGSHLGQIDLTLHHDAQGWQVARAQVQAIPVRQTPSVPEAPRIVACTAQAHDEVQRHSRQRIARLDVPLHSYFSLAAPDAALTFVAHAQREHVRTLLEGRIEGELPLLSAVAPCKSGGRSGTEYYLDLKPGPLSIRNLSEIYLFPNIVTAVIIDGAGLKSWLERAAIVFETIPAGSQGQTLIRPSVPAYNFDVMLGLTYEIDISAPPAFDLQGAATGEGHGRIRDMRHQGRPVEDTQKFVVATNNYRSAFAGQFTGLEALRIDLGPDVASRDMLIEAARRWETVHPQPEPIWQFRDQPDTYARLITGAGALAYTAQMGRFGLSVEEHCEDGTVTLCKQLFEEVRRSGTLG</sequence>
<feature type="domain" description="Calcineurin-like phosphoesterase" evidence="4">
    <location>
        <begin position="18"/>
        <end position="256"/>
    </location>
</feature>
<dbReference type="EMBL" id="JAYWLC010000002">
    <property type="protein sequence ID" value="MER5170725.1"/>
    <property type="molecule type" value="Genomic_DNA"/>
</dbReference>
<dbReference type="PRINTS" id="PR01607">
    <property type="entry name" value="APYRASEFAMLY"/>
</dbReference>
<keyword evidence="3" id="KW-0547">Nucleotide-binding</keyword>
<reference evidence="6 7" key="1">
    <citation type="submission" date="2024-06" db="EMBL/GenBank/DDBJ databases">
        <title>Thioclava kandeliae sp. nov. from a rhizosphere soil sample of Kandelia candel in a mangrove.</title>
        <authorList>
            <person name="Mu T."/>
        </authorList>
    </citation>
    <scope>NUCLEOTIDE SEQUENCE [LARGE SCALE GENOMIC DNA]</scope>
    <source>
        <strain evidence="6 7">CPCC 100088</strain>
    </source>
</reference>
<dbReference type="InterPro" id="IPR008334">
    <property type="entry name" value="5'-Nucleotdase_C"/>
</dbReference>
<name>A0ABV1SCT6_9RHOB</name>
<evidence type="ECO:0000313" key="7">
    <source>
        <dbReference type="Proteomes" id="UP001438953"/>
    </source>
</evidence>
<dbReference type="Pfam" id="PF00149">
    <property type="entry name" value="Metallophos"/>
    <property type="match status" value="1"/>
</dbReference>
<keyword evidence="3" id="KW-0378">Hydrolase</keyword>
<dbReference type="InterPro" id="IPR036907">
    <property type="entry name" value="5'-Nucleotdase_C_sf"/>
</dbReference>
<dbReference type="PANTHER" id="PTHR11575:SF6">
    <property type="entry name" value="2',3'-CYCLIC-NUCLEOTIDE 2'-PHOSPHODIESTERASE_3'-NUCLEOTIDASE"/>
    <property type="match status" value="1"/>
</dbReference>
<dbReference type="PANTHER" id="PTHR11575">
    <property type="entry name" value="5'-NUCLEOTIDASE-RELATED"/>
    <property type="match status" value="1"/>
</dbReference>
<dbReference type="InterPro" id="IPR006179">
    <property type="entry name" value="5_nucleotidase/apyrase"/>
</dbReference>
<dbReference type="Gene3D" id="3.90.780.10">
    <property type="entry name" value="5'-Nucleotidase, C-terminal domain"/>
    <property type="match status" value="1"/>
</dbReference>
<gene>
    <name evidence="6" type="ORF">VSX56_02970</name>
</gene>
<evidence type="ECO:0000313" key="6">
    <source>
        <dbReference type="EMBL" id="MER5170725.1"/>
    </source>
</evidence>
<evidence type="ECO:0000256" key="3">
    <source>
        <dbReference type="RuleBase" id="RU362119"/>
    </source>
</evidence>
<keyword evidence="2" id="KW-0732">Signal</keyword>
<dbReference type="PROSITE" id="PS00785">
    <property type="entry name" value="5_NUCLEOTIDASE_1"/>
    <property type="match status" value="1"/>
</dbReference>
<organism evidence="6 7">
    <name type="scientific">Thioclava kandeliae</name>
    <dbReference type="NCBI Taxonomy" id="3070818"/>
    <lineage>
        <taxon>Bacteria</taxon>
        <taxon>Pseudomonadati</taxon>
        <taxon>Pseudomonadota</taxon>
        <taxon>Alphaproteobacteria</taxon>
        <taxon>Rhodobacterales</taxon>
        <taxon>Paracoccaceae</taxon>
        <taxon>Thioclava</taxon>
    </lineage>
</organism>
<dbReference type="Pfam" id="PF02872">
    <property type="entry name" value="5_nucleotid_C"/>
    <property type="match status" value="1"/>
</dbReference>
<evidence type="ECO:0000259" key="4">
    <source>
        <dbReference type="Pfam" id="PF00149"/>
    </source>
</evidence>
<evidence type="ECO:0000259" key="5">
    <source>
        <dbReference type="Pfam" id="PF02872"/>
    </source>
</evidence>
<dbReference type="NCBIfam" id="NF006938">
    <property type="entry name" value="PRK09420.1"/>
    <property type="match status" value="1"/>
</dbReference>
<dbReference type="InterPro" id="IPR004843">
    <property type="entry name" value="Calcineurin-like_PHP"/>
</dbReference>
<evidence type="ECO:0000256" key="1">
    <source>
        <dbReference type="ARBA" id="ARBA00006654"/>
    </source>
</evidence>